<protein>
    <submittedName>
        <fullName evidence="1">Uncharacterized protein</fullName>
    </submittedName>
</protein>
<reference evidence="1 2" key="1">
    <citation type="submission" date="2018-11" db="EMBL/GenBank/DDBJ databases">
        <authorList>
            <consortium name="Pathogen Informatics"/>
        </authorList>
    </citation>
    <scope>NUCLEOTIDE SEQUENCE [LARGE SCALE GENOMIC DNA]</scope>
    <source>
        <strain evidence="1 2">Zambia</strain>
    </source>
</reference>
<proteinExistence type="predicted"/>
<evidence type="ECO:0000313" key="2">
    <source>
        <dbReference type="Proteomes" id="UP000277204"/>
    </source>
</evidence>
<keyword evidence="2" id="KW-1185">Reference proteome</keyword>
<sequence>MVVGSYADNSLSLDAVHEDGDKFGQCLSCCKFHSSNSCQFCNSKCFKCRDIGQVQSVCNANVHLTATNIKSCNSDSTESSIHDDHLSLSKISKDSAESYGSSELNEIQNSCETVSHQSIYQNSHAIVPGMVFPNDSHISDEISYKSEENMLNEHIHCQKPEAVMIDANFSNDPLLYNDILNKFHENISEESNLDVISYITYPHNAFAPCKKLVQCEARVLNELDFDYNSDDFISTAVHPYHKSTSSVYFNQCEKYVLNEATSFIIWGYKDPTLFRGGG</sequence>
<name>A0A183LM65_9TREM</name>
<accession>A0A183LM65</accession>
<organism evidence="1 2">
    <name type="scientific">Schistosoma margrebowiei</name>
    <dbReference type="NCBI Taxonomy" id="48269"/>
    <lineage>
        <taxon>Eukaryota</taxon>
        <taxon>Metazoa</taxon>
        <taxon>Spiralia</taxon>
        <taxon>Lophotrochozoa</taxon>
        <taxon>Platyhelminthes</taxon>
        <taxon>Trematoda</taxon>
        <taxon>Digenea</taxon>
        <taxon>Strigeidida</taxon>
        <taxon>Schistosomatoidea</taxon>
        <taxon>Schistosomatidae</taxon>
        <taxon>Schistosoma</taxon>
    </lineage>
</organism>
<dbReference type="Proteomes" id="UP000277204">
    <property type="component" value="Unassembled WGS sequence"/>
</dbReference>
<dbReference type="AlphaFoldDB" id="A0A183LM65"/>
<dbReference type="EMBL" id="UZAI01001601">
    <property type="protein sequence ID" value="VDO63605.1"/>
    <property type="molecule type" value="Genomic_DNA"/>
</dbReference>
<gene>
    <name evidence="1" type="ORF">SMRZ_LOCUS4890</name>
</gene>
<evidence type="ECO:0000313" key="1">
    <source>
        <dbReference type="EMBL" id="VDO63605.1"/>
    </source>
</evidence>